<dbReference type="AlphaFoldDB" id="A0A1B4V101"/>
<dbReference type="PANTHER" id="PTHR47505">
    <property type="entry name" value="DNA UTILIZATION PROTEIN YHGH"/>
    <property type="match status" value="1"/>
</dbReference>
<sequence>MNRLFNQILASSTYFRKSIQTLLFPDSCLLCGARAPVADPFCDGCRQALPRLDAACARCAAALPASPSPEGVCGACQQRAPAFDRVVAAYRYAPPLDRLIQGGKYNGRLDWLEVLARELAVRVESATDGRVDAVVPVPLHRIRLRERGYNQSLELARPVAKRLRLPVITSGVRRARPTVPQTGLSRTLREKNVRRAFEITRGFDGRRIAIVDDVMTSGATIEALARALRRAGATHVEAWVLARAG</sequence>
<dbReference type="RefSeq" id="WP_269456934.1">
    <property type="nucleotide sequence ID" value="NZ_AP014936.1"/>
</dbReference>
<evidence type="ECO:0000313" key="5">
    <source>
        <dbReference type="Proteomes" id="UP000218899"/>
    </source>
</evidence>
<feature type="domain" description="Double zinc ribbon" evidence="3">
    <location>
        <begin position="21"/>
        <end position="77"/>
    </location>
</feature>
<accession>A0A1B4V101</accession>
<organism evidence="4 5">
    <name type="scientific">Sulfurifustis variabilis</name>
    <dbReference type="NCBI Taxonomy" id="1675686"/>
    <lineage>
        <taxon>Bacteria</taxon>
        <taxon>Pseudomonadati</taxon>
        <taxon>Pseudomonadota</taxon>
        <taxon>Gammaproteobacteria</taxon>
        <taxon>Acidiferrobacterales</taxon>
        <taxon>Acidiferrobacteraceae</taxon>
        <taxon>Sulfurifustis</taxon>
    </lineage>
</organism>
<gene>
    <name evidence="4" type="ORF">SVA_0441</name>
</gene>
<dbReference type="Proteomes" id="UP000218899">
    <property type="component" value="Chromosome"/>
</dbReference>
<evidence type="ECO:0000259" key="2">
    <source>
        <dbReference type="Pfam" id="PF00156"/>
    </source>
</evidence>
<dbReference type="SUPFAM" id="SSF53271">
    <property type="entry name" value="PRTase-like"/>
    <property type="match status" value="1"/>
</dbReference>
<dbReference type="CDD" id="cd06223">
    <property type="entry name" value="PRTases_typeI"/>
    <property type="match status" value="1"/>
</dbReference>
<dbReference type="InterPro" id="IPR044005">
    <property type="entry name" value="DZR_2"/>
</dbReference>
<dbReference type="Gene3D" id="3.40.50.2020">
    <property type="match status" value="1"/>
</dbReference>
<evidence type="ECO:0000256" key="1">
    <source>
        <dbReference type="ARBA" id="ARBA00008007"/>
    </source>
</evidence>
<proteinExistence type="inferred from homology"/>
<dbReference type="Pfam" id="PF00156">
    <property type="entry name" value="Pribosyltran"/>
    <property type="match status" value="1"/>
</dbReference>
<dbReference type="EMBL" id="AP014936">
    <property type="protein sequence ID" value="BAU47023.1"/>
    <property type="molecule type" value="Genomic_DNA"/>
</dbReference>
<reference evidence="4 5" key="1">
    <citation type="submission" date="2015-08" db="EMBL/GenBank/DDBJ databases">
        <title>Complete genome sequence of Sulfurifustis variabilis.</title>
        <authorList>
            <person name="Miura A."/>
            <person name="Kojima H."/>
            <person name="Fukui M."/>
        </authorList>
    </citation>
    <scope>NUCLEOTIDE SEQUENCE [LARGE SCALE GENOMIC DNA]</scope>
    <source>
        <strain evidence="5">skN76</strain>
    </source>
</reference>
<dbReference type="KEGG" id="sva:SVA_0441"/>
<protein>
    <submittedName>
        <fullName evidence="4">Competence protein ComF</fullName>
    </submittedName>
</protein>
<dbReference type="Pfam" id="PF18912">
    <property type="entry name" value="DZR_2"/>
    <property type="match status" value="1"/>
</dbReference>
<dbReference type="PANTHER" id="PTHR47505:SF1">
    <property type="entry name" value="DNA UTILIZATION PROTEIN YHGH"/>
    <property type="match status" value="1"/>
</dbReference>
<dbReference type="InterPro" id="IPR029057">
    <property type="entry name" value="PRTase-like"/>
</dbReference>
<comment type="similarity">
    <text evidence="1">Belongs to the ComF/GntX family.</text>
</comment>
<dbReference type="InterPro" id="IPR051910">
    <property type="entry name" value="ComF/GntX_DNA_util-trans"/>
</dbReference>
<feature type="domain" description="Phosphoribosyltransferase" evidence="2">
    <location>
        <begin position="151"/>
        <end position="243"/>
    </location>
</feature>
<evidence type="ECO:0000259" key="3">
    <source>
        <dbReference type="Pfam" id="PF18912"/>
    </source>
</evidence>
<name>A0A1B4V101_9GAMM</name>
<dbReference type="InterPro" id="IPR000836">
    <property type="entry name" value="PRTase_dom"/>
</dbReference>
<keyword evidence="5" id="KW-1185">Reference proteome</keyword>
<evidence type="ECO:0000313" key="4">
    <source>
        <dbReference type="EMBL" id="BAU47023.1"/>
    </source>
</evidence>